<organism evidence="9 10">
    <name type="scientific">Amycolatopsis xylanica</name>
    <dbReference type="NCBI Taxonomy" id="589385"/>
    <lineage>
        <taxon>Bacteria</taxon>
        <taxon>Bacillati</taxon>
        <taxon>Actinomycetota</taxon>
        <taxon>Actinomycetes</taxon>
        <taxon>Pseudonocardiales</taxon>
        <taxon>Pseudonocardiaceae</taxon>
        <taxon>Amycolatopsis</taxon>
    </lineage>
</organism>
<feature type="signal peptide" evidence="7">
    <location>
        <begin position="1"/>
        <end position="25"/>
    </location>
</feature>
<dbReference type="InterPro" id="IPR023828">
    <property type="entry name" value="Peptidase_S8_Ser-AS"/>
</dbReference>
<reference evidence="9 10" key="1">
    <citation type="submission" date="2016-10" db="EMBL/GenBank/DDBJ databases">
        <authorList>
            <person name="de Groot N.N."/>
        </authorList>
    </citation>
    <scope>NUCLEOTIDE SEQUENCE [LARGE SCALE GENOMIC DNA]</scope>
    <source>
        <strain evidence="9 10">CPCC 202699</strain>
    </source>
</reference>
<dbReference type="PROSITE" id="PS51892">
    <property type="entry name" value="SUBTILASE"/>
    <property type="match status" value="1"/>
</dbReference>
<protein>
    <submittedName>
        <fullName evidence="9">Serine protease, subtilisin family</fullName>
    </submittedName>
</protein>
<dbReference type="Pfam" id="PF00082">
    <property type="entry name" value="Peptidase_S8"/>
    <property type="match status" value="1"/>
</dbReference>
<name>A0A1H3NPZ6_9PSEU</name>
<dbReference type="OrthoDB" id="9795680at2"/>
<keyword evidence="10" id="KW-1185">Reference proteome</keyword>
<proteinExistence type="inferred from homology"/>
<dbReference type="Gene3D" id="3.40.50.200">
    <property type="entry name" value="Peptidase S8/S53 domain"/>
    <property type="match status" value="1"/>
</dbReference>
<comment type="similarity">
    <text evidence="1 6">Belongs to the peptidase S8 family.</text>
</comment>
<evidence type="ECO:0000256" key="1">
    <source>
        <dbReference type="ARBA" id="ARBA00011073"/>
    </source>
</evidence>
<feature type="active site" description="Charge relay system" evidence="5 6">
    <location>
        <position position="200"/>
    </location>
</feature>
<dbReference type="PANTHER" id="PTHR43399">
    <property type="entry name" value="SUBTILISIN-RELATED"/>
    <property type="match status" value="1"/>
</dbReference>
<evidence type="ECO:0000256" key="5">
    <source>
        <dbReference type="PIRSR" id="PIRSR615500-1"/>
    </source>
</evidence>
<sequence length="1094" mass="113412">MTARTALPVILTLAAGILTGGTAAAAPPPPIQADGQSHAVTLLTGDKVIVTDVPGGRHSVRVEPGPGRENQVFFKQAKEDQLVVLPGDVAKQVKSGTLDRALFDVTGLIKQGYDDASRKDLPVIVDGAGLTGASTVRSLPSIHAVAATLPKGGVWTASGQRVRLDRKVKVDLDQSVPQIGAPQAWQAGYTGKGVKVAVLDTGYDHEHPDLKNVVADEKDFTGEGVQDGNGHGTHVASTVAGSGAASNGRYQGAAPDARLLIGKALDNEGSGSFSTIIEAMQWAADAGAKVISMSLGSDTPSDGTDPLSEAVNTISREKGALFVVAAGNEGRDKSIGSPGAADAALTVGSVSKQDIQSSFSSRGPRIGDFAVKPDLTGPGEAIVAARAKGTEAGDHDPVGDFYARLSGTSMATPHVAGAAAILAQEHPQWTGEQLKNALTSTAKVNAGSVYAQGAGRVDVARAAQQKVTASASVGFGLVTWPHDQGKPQVKDVTYTNDGDQPVELTLALTSDAPAGVLSAAQNKLVVPAHGTAKAQVSSRPQALGAATGSFGGRLTATGGGAVLQTAVGISGERESYDLTIKLIDRQGKPQSDDIQSSLALMGDALGPDEGGYLSTAGGQVTVRVPKGKYSVSSLVTTAGPDGSVGDITLVGAPGLTVSNKQTLTLDARPGKKVTVKVPRKSAVNLFRDFGAIVGGSGGTVNNTAYVEPESVGLYAVPATGGTASTFVTAYTAQVTDPLDKDLVTHAPMYNLNYGWPGEVPARIDFTVREEDMARVHATFGNKTGKADLVVRALNGYLPIQTFTAVATTRVHLPGERVEFYTAGDVFWINQLYREPGDGGNPPSPFGAVWATVTKYRPGSFEEPWNFGVEGPGLPGAADGKGIPGDPIWGGRWGDQLSVRAPLFADSGPYQHTWLDPQHVKGGWSVYRDGKLIGSNTQYTAASAEVPPEEATYRFAGFADRAVPWSELSTHVESSWTFRSAHVAGEDPGRLPLIAVKAKPSLDPYNRVPATPMTVLPLRVERQQGAPARPLKSVKAEVSFDDGKTWASAPVMGLCAFVANPANAHGFVSLRVSASDTAGSAFESTVIRAYRLGAP</sequence>
<evidence type="ECO:0000256" key="6">
    <source>
        <dbReference type="PROSITE-ProRule" id="PRU01240"/>
    </source>
</evidence>
<accession>A0A1H3NPZ6</accession>
<dbReference type="InterPro" id="IPR051048">
    <property type="entry name" value="Peptidase_S8/S53_subtilisin"/>
</dbReference>
<dbReference type="Proteomes" id="UP000199515">
    <property type="component" value="Unassembled WGS sequence"/>
</dbReference>
<dbReference type="InterPro" id="IPR000209">
    <property type="entry name" value="Peptidase_S8/S53_dom"/>
</dbReference>
<keyword evidence="7" id="KW-0732">Signal</keyword>
<evidence type="ECO:0000259" key="8">
    <source>
        <dbReference type="Pfam" id="PF00082"/>
    </source>
</evidence>
<dbReference type="STRING" id="589385.SAMN05421504_107404"/>
<keyword evidence="4 6" id="KW-0720">Serine protease</keyword>
<evidence type="ECO:0000256" key="4">
    <source>
        <dbReference type="ARBA" id="ARBA00022825"/>
    </source>
</evidence>
<evidence type="ECO:0000313" key="10">
    <source>
        <dbReference type="Proteomes" id="UP000199515"/>
    </source>
</evidence>
<dbReference type="InterPro" id="IPR015500">
    <property type="entry name" value="Peptidase_S8_subtilisin-rel"/>
</dbReference>
<evidence type="ECO:0000256" key="3">
    <source>
        <dbReference type="ARBA" id="ARBA00022801"/>
    </source>
</evidence>
<keyword evidence="3 6" id="KW-0378">Hydrolase</keyword>
<gene>
    <name evidence="9" type="ORF">SAMN05421504_107404</name>
</gene>
<evidence type="ECO:0000256" key="2">
    <source>
        <dbReference type="ARBA" id="ARBA00022670"/>
    </source>
</evidence>
<dbReference type="GO" id="GO:0006508">
    <property type="term" value="P:proteolysis"/>
    <property type="evidence" value="ECO:0007669"/>
    <property type="project" value="UniProtKB-KW"/>
</dbReference>
<dbReference type="GO" id="GO:0004252">
    <property type="term" value="F:serine-type endopeptidase activity"/>
    <property type="evidence" value="ECO:0007669"/>
    <property type="project" value="UniProtKB-UniRule"/>
</dbReference>
<feature type="domain" description="Peptidase S8/S53" evidence="8">
    <location>
        <begin position="191"/>
        <end position="455"/>
    </location>
</feature>
<feature type="active site" description="Charge relay system" evidence="5 6">
    <location>
        <position position="409"/>
    </location>
</feature>
<dbReference type="RefSeq" id="WP_091294955.1">
    <property type="nucleotide sequence ID" value="NZ_FNON01000007.1"/>
</dbReference>
<dbReference type="InterPro" id="IPR036852">
    <property type="entry name" value="Peptidase_S8/S53_dom_sf"/>
</dbReference>
<dbReference type="EMBL" id="FNON01000007">
    <property type="protein sequence ID" value="SDY90904.1"/>
    <property type="molecule type" value="Genomic_DNA"/>
</dbReference>
<dbReference type="AlphaFoldDB" id="A0A1H3NPZ6"/>
<feature type="active site" description="Charge relay system" evidence="5 6">
    <location>
        <position position="231"/>
    </location>
</feature>
<dbReference type="SUPFAM" id="SSF52743">
    <property type="entry name" value="Subtilisin-like"/>
    <property type="match status" value="1"/>
</dbReference>
<dbReference type="PROSITE" id="PS00138">
    <property type="entry name" value="SUBTILASE_SER"/>
    <property type="match status" value="1"/>
</dbReference>
<dbReference type="InterPro" id="IPR022398">
    <property type="entry name" value="Peptidase_S8_His-AS"/>
</dbReference>
<keyword evidence="2 6" id="KW-0645">Protease</keyword>
<evidence type="ECO:0000313" key="9">
    <source>
        <dbReference type="EMBL" id="SDY90904.1"/>
    </source>
</evidence>
<dbReference type="PANTHER" id="PTHR43399:SF4">
    <property type="entry name" value="CELL WALL-ASSOCIATED PROTEASE"/>
    <property type="match status" value="1"/>
</dbReference>
<dbReference type="PRINTS" id="PR00723">
    <property type="entry name" value="SUBTILISIN"/>
</dbReference>
<feature type="chain" id="PRO_5011730913" evidence="7">
    <location>
        <begin position="26"/>
        <end position="1094"/>
    </location>
</feature>
<dbReference type="PROSITE" id="PS00137">
    <property type="entry name" value="SUBTILASE_HIS"/>
    <property type="match status" value="1"/>
</dbReference>
<evidence type="ECO:0000256" key="7">
    <source>
        <dbReference type="SAM" id="SignalP"/>
    </source>
</evidence>